<dbReference type="AlphaFoldDB" id="C1GJF8"/>
<evidence type="ECO:0000256" key="2">
    <source>
        <dbReference type="SAM" id="Phobius"/>
    </source>
</evidence>
<evidence type="ECO:0000313" key="4">
    <source>
        <dbReference type="Proteomes" id="UP000001628"/>
    </source>
</evidence>
<dbReference type="KEGG" id="pbn:PADG_07394"/>
<dbReference type="eggNOG" id="ENOG502SWVM">
    <property type="taxonomic scope" value="Eukaryota"/>
</dbReference>
<proteinExistence type="predicted"/>
<feature type="region of interest" description="Disordered" evidence="1">
    <location>
        <begin position="84"/>
        <end position="111"/>
    </location>
</feature>
<dbReference type="InParanoid" id="C1GJF8"/>
<keyword evidence="2" id="KW-0472">Membrane</keyword>
<dbReference type="VEuPathDB" id="FungiDB:PADG_07394"/>
<dbReference type="Proteomes" id="UP000001628">
    <property type="component" value="Unassembled WGS sequence"/>
</dbReference>
<evidence type="ECO:0000313" key="3">
    <source>
        <dbReference type="EMBL" id="EEH42574.1"/>
    </source>
</evidence>
<dbReference type="RefSeq" id="XP_010762835.1">
    <property type="nucleotide sequence ID" value="XM_010764533.1"/>
</dbReference>
<dbReference type="OrthoDB" id="5367275at2759"/>
<keyword evidence="2" id="KW-1133">Transmembrane helix</keyword>
<feature type="compositionally biased region" description="Low complexity" evidence="1">
    <location>
        <begin position="245"/>
        <end position="258"/>
    </location>
</feature>
<accession>C1GJF8</accession>
<sequence>MVLISSSTISVIISSSVISLFTGLLFLSGYVLQQQTVRHIQASISPDSVYHLAGRQYALSGGSPAAAYVVANQGNEAFSTPDAVLADNSRGRGDGEGGEMGETSRNELDGKYGQRNSHTYVQIISKPSVSCICSSLLFFKILSSNSDIETDKVFLYPQSWDLHSPSRGISNALSLLRQYQNKYGIIMHAINTSDPNYRFPSNTRLLSRASHKLTHYKKIFYIRSPGMLLDSSRLNQLFLSPPPTLSSSSFSSSSPFSFRKNKRKSTDSSQSDQWVPTRLSTVNADLPYAFLVTTDHSSSGGVSIRSHVPIPLVKQSLIVPAVPKFAVEKGAELHPAYVFFEKDRDRLREMETAYYQQWKKDIEDICQGIDVND</sequence>
<reference evidence="3 4" key="1">
    <citation type="journal article" date="2011" name="PLoS Genet.">
        <title>Comparative genomic analysis of human fungal pathogens causing paracoccidioidomycosis.</title>
        <authorList>
            <person name="Desjardins C.A."/>
            <person name="Champion M.D."/>
            <person name="Holder J.W."/>
            <person name="Muszewska A."/>
            <person name="Goldberg J."/>
            <person name="Bailao A.M."/>
            <person name="Brigido M.M."/>
            <person name="Ferreira M.E."/>
            <person name="Garcia A.M."/>
            <person name="Grynberg M."/>
            <person name="Gujja S."/>
            <person name="Heiman D.I."/>
            <person name="Henn M.R."/>
            <person name="Kodira C.D."/>
            <person name="Leon-Narvaez H."/>
            <person name="Longo L.V."/>
            <person name="Ma L.J."/>
            <person name="Malavazi I."/>
            <person name="Matsuo A.L."/>
            <person name="Morais F.V."/>
            <person name="Pereira M."/>
            <person name="Rodriguez-Brito S."/>
            <person name="Sakthikumar S."/>
            <person name="Salem-Izacc S.M."/>
            <person name="Sykes S.M."/>
            <person name="Teixeira M.M."/>
            <person name="Vallejo M.C."/>
            <person name="Walter M.E."/>
            <person name="Yandava C."/>
            <person name="Young S."/>
            <person name="Zeng Q."/>
            <person name="Zucker J."/>
            <person name="Felipe M.S."/>
            <person name="Goldman G.H."/>
            <person name="Haas B.J."/>
            <person name="McEwen J.G."/>
            <person name="Nino-Vega G."/>
            <person name="Puccia R."/>
            <person name="San-Blas G."/>
            <person name="Soares C.M."/>
            <person name="Birren B.W."/>
            <person name="Cuomo C.A."/>
        </authorList>
    </citation>
    <scope>NUCLEOTIDE SEQUENCE [LARGE SCALE GENOMIC DNA]</scope>
    <source>
        <strain evidence="3 4">Pb18</strain>
    </source>
</reference>
<organism evidence="3 4">
    <name type="scientific">Paracoccidioides brasiliensis (strain Pb18)</name>
    <dbReference type="NCBI Taxonomy" id="502780"/>
    <lineage>
        <taxon>Eukaryota</taxon>
        <taxon>Fungi</taxon>
        <taxon>Dikarya</taxon>
        <taxon>Ascomycota</taxon>
        <taxon>Pezizomycotina</taxon>
        <taxon>Eurotiomycetes</taxon>
        <taxon>Eurotiomycetidae</taxon>
        <taxon>Onygenales</taxon>
        <taxon>Ajellomycetaceae</taxon>
        <taxon>Paracoccidioides</taxon>
    </lineage>
</organism>
<dbReference type="EMBL" id="KN275967">
    <property type="protein sequence ID" value="EEH42574.1"/>
    <property type="molecule type" value="Genomic_DNA"/>
</dbReference>
<dbReference type="OMA" id="FMQYDSV"/>
<dbReference type="HOGENOM" id="CLU_066658_0_0_1"/>
<protein>
    <submittedName>
        <fullName evidence="3">Uncharacterized protein</fullName>
    </submittedName>
</protein>
<dbReference type="GeneID" id="22585890"/>
<name>C1GJF8_PARBD</name>
<evidence type="ECO:0000256" key="1">
    <source>
        <dbReference type="SAM" id="MobiDB-lite"/>
    </source>
</evidence>
<gene>
    <name evidence="3" type="ORF">PADG_07394</name>
</gene>
<keyword evidence="4" id="KW-1185">Reference proteome</keyword>
<feature type="compositionally biased region" description="Basic and acidic residues" evidence="1">
    <location>
        <begin position="102"/>
        <end position="111"/>
    </location>
</feature>
<keyword evidence="2" id="KW-0812">Transmembrane</keyword>
<feature type="transmembrane region" description="Helical" evidence="2">
    <location>
        <begin position="12"/>
        <end position="32"/>
    </location>
</feature>
<feature type="region of interest" description="Disordered" evidence="1">
    <location>
        <begin position="244"/>
        <end position="274"/>
    </location>
</feature>